<name>A0A3E0UGI2_9GAMM</name>
<dbReference type="OrthoDB" id="6399919at2"/>
<sequence>MEIFTDGSLIIWDKNELERAEKEVPAEEVISLRVGAKCYSEVGLSNLYRRIAKYKNVTKVSVADDRILDPDMPSVKAKFEKLFPNASFEWSYDLLVGGKHGR</sequence>
<dbReference type="Proteomes" id="UP000256999">
    <property type="component" value="Unassembled WGS sequence"/>
</dbReference>
<comment type="caution">
    <text evidence="1">The sequence shown here is derived from an EMBL/GenBank/DDBJ whole genome shotgun (WGS) entry which is preliminary data.</text>
</comment>
<dbReference type="EMBL" id="QUOV01000001">
    <property type="protein sequence ID" value="REL35697.1"/>
    <property type="molecule type" value="Genomic_DNA"/>
</dbReference>
<evidence type="ECO:0000313" key="1">
    <source>
        <dbReference type="EMBL" id="REL35697.1"/>
    </source>
</evidence>
<accession>A0A3E0UGI2</accession>
<organism evidence="1 2">
    <name type="scientific">Thalassotalea euphylliae</name>
    <dbReference type="NCBI Taxonomy" id="1655234"/>
    <lineage>
        <taxon>Bacteria</taxon>
        <taxon>Pseudomonadati</taxon>
        <taxon>Pseudomonadota</taxon>
        <taxon>Gammaproteobacteria</taxon>
        <taxon>Alteromonadales</taxon>
        <taxon>Colwelliaceae</taxon>
        <taxon>Thalassotalea</taxon>
    </lineage>
</organism>
<gene>
    <name evidence="1" type="ORF">DXX92_10295</name>
</gene>
<evidence type="ECO:0000313" key="2">
    <source>
        <dbReference type="Proteomes" id="UP000256999"/>
    </source>
</evidence>
<reference evidence="1 2" key="1">
    <citation type="submission" date="2018-08" db="EMBL/GenBank/DDBJ databases">
        <title>Thalassotalea euphylliae genome.</title>
        <authorList>
            <person name="Summers S."/>
            <person name="Rice S.A."/>
            <person name="Freckelton M.L."/>
            <person name="Nedved B.T."/>
            <person name="Hadfield M.G."/>
        </authorList>
    </citation>
    <scope>NUCLEOTIDE SEQUENCE [LARGE SCALE GENOMIC DNA]</scope>
    <source>
        <strain evidence="1 2">H2</strain>
    </source>
</reference>
<protein>
    <submittedName>
        <fullName evidence="1">Uncharacterized protein</fullName>
    </submittedName>
</protein>
<proteinExistence type="predicted"/>
<dbReference type="AlphaFoldDB" id="A0A3E0UGI2"/>
<dbReference type="RefSeq" id="WP_116000368.1">
    <property type="nucleotide sequence ID" value="NZ_QUOV01000001.1"/>
</dbReference>